<dbReference type="PANTHER" id="PTHR45958:SF5">
    <property type="entry name" value="RING-TYPE E3 UBIQUITIN TRANSFERASE"/>
    <property type="match status" value="1"/>
</dbReference>
<dbReference type="EMBL" id="CM026421">
    <property type="protein sequence ID" value="KAG0590935.1"/>
    <property type="molecule type" value="Genomic_DNA"/>
</dbReference>
<comment type="caution">
    <text evidence="7">The sequence shown here is derived from an EMBL/GenBank/DDBJ whole genome shotgun (WGS) entry which is preliminary data.</text>
</comment>
<dbReference type="InterPro" id="IPR011989">
    <property type="entry name" value="ARM-like"/>
</dbReference>
<sequence length="1026" mass="111690">MKDGTGMDNATVQAPAFAEVLSRLPKAVERLEQATKGVLIAKDSFRALTRYLETIRSILRELALSAKTVSDPPRMQVALMHLEQELAKAQYVTKRCSSKTSKFYLILKCQEFLKDIEDITHDIGHCLDSIPVANLDLAVETQETMTKLSSEMRKATFKPATAEDAIIDEINEGIRNRQTNSDYANDLLLQLARAAGVSTDPASLKSELESLKREKEEARKRDNQEEFRHLEQIIALLSRADAATSASEKDVNYQKKRGSGGWGGHPLPPLQSFYCPITHEIMEEPVEIASGQTYERSAIEKWFSAGNSNCPTTKVELENLQIKLNLALRQSIQEWKERNIAISIAAAKPKLESGEESEICSALRTLLALSEEKGIHRYWIALEGLIPSLVLLLSSHQRTVRKETLEVLRSLSVDNTENKEQIAAAGAIKLVVKSLARDVGEGRQAVALLRELSKDPDICEKIGKVQGCILLLVTMLNAENPHAVTDARELLFDLAHNDQNVVQMGEANYFGPLTKRLNEGPDMTKILMASALSRMGLTDQSKASLAGQGAIPPLVKMISIGKLEAKAAALGALKNLSTLPVNREPMVEAGVIPPLLQLLFSVTSVMMSLKENAAATLANLAMASTTSETKIDHHGNILESDETMFQLLSLLNLAGPVIQGHLLRALLGMASIPNAREVRTKMREGGAIQLLLPFCEAQLDDVRIHALKLLKCLSSDGAGKDLADHLGPTYIKALVKLLVDCSADEEKMAAVGIISNLPTSSTHMTDILLQADALPAIVKLLLPTRGAKSGTRAVRNALQESAAGALLRFTSPENTNYLVLQQKTAELDAIPLLVQLLQTGTPLAKSRAATALGHFSMSSERLASRDRVPQSCFMWCSRSTATAGCPVHEGPCTVKTTFCLVMANAVGPLVQALEEQEDGADDAALTALSTLLANDSTLENGVKVIAQVQGIRLIVRLLTVGSVGAKEKAVWMLEKIFRIEEYKVEFGSTAQMPLIDLTQKGSIATRPLAAKILAHLNILHNQSTYF</sequence>
<organism evidence="7 8">
    <name type="scientific">Ceratodon purpureus</name>
    <name type="common">Fire moss</name>
    <name type="synonym">Dicranum purpureum</name>
    <dbReference type="NCBI Taxonomy" id="3225"/>
    <lineage>
        <taxon>Eukaryota</taxon>
        <taxon>Viridiplantae</taxon>
        <taxon>Streptophyta</taxon>
        <taxon>Embryophyta</taxon>
        <taxon>Bryophyta</taxon>
        <taxon>Bryophytina</taxon>
        <taxon>Bryopsida</taxon>
        <taxon>Dicranidae</taxon>
        <taxon>Pseudoditrichales</taxon>
        <taxon>Ditrichaceae</taxon>
        <taxon>Ceratodon</taxon>
    </lineage>
</organism>
<dbReference type="Pfam" id="PF00514">
    <property type="entry name" value="Arm"/>
    <property type="match status" value="2"/>
</dbReference>
<dbReference type="CDD" id="cd16664">
    <property type="entry name" value="RING-Ubox_PUB"/>
    <property type="match status" value="1"/>
</dbReference>
<evidence type="ECO:0000313" key="8">
    <source>
        <dbReference type="Proteomes" id="UP000822688"/>
    </source>
</evidence>
<evidence type="ECO:0000256" key="2">
    <source>
        <dbReference type="ARBA" id="ARBA00004906"/>
    </source>
</evidence>
<dbReference type="InterPro" id="IPR003613">
    <property type="entry name" value="Ubox_domain"/>
</dbReference>
<feature type="repeat" description="ARM" evidence="4">
    <location>
        <begin position="549"/>
        <end position="591"/>
    </location>
</feature>
<comment type="catalytic activity">
    <reaction evidence="1">
        <text>S-ubiquitinyl-[E2 ubiquitin-conjugating enzyme]-L-cysteine + [acceptor protein]-L-lysine = [E2 ubiquitin-conjugating enzyme]-L-cysteine + N(6)-ubiquitinyl-[acceptor protein]-L-lysine.</text>
        <dbReference type="EC" id="2.3.2.27"/>
    </reaction>
</comment>
<gene>
    <name evidence="7" type="ORF">KC19_1G137000</name>
</gene>
<comment type="pathway">
    <text evidence="2">Protein modification; protein ubiquitination.</text>
</comment>
<dbReference type="OrthoDB" id="7537227at2759"/>
<dbReference type="PANTHER" id="PTHR45958">
    <property type="entry name" value="RING-TYPE E3 UBIQUITIN TRANSFERASE"/>
    <property type="match status" value="1"/>
</dbReference>
<evidence type="ECO:0000313" key="7">
    <source>
        <dbReference type="EMBL" id="KAG0590935.1"/>
    </source>
</evidence>
<dbReference type="Gene3D" id="3.30.40.10">
    <property type="entry name" value="Zinc/RING finger domain, C3HC4 (zinc finger)"/>
    <property type="match status" value="1"/>
</dbReference>
<evidence type="ECO:0000259" key="6">
    <source>
        <dbReference type="PROSITE" id="PS51698"/>
    </source>
</evidence>
<reference evidence="7" key="1">
    <citation type="submission" date="2020-06" db="EMBL/GenBank/DDBJ databases">
        <title>WGS assembly of Ceratodon purpureus strain R40.</title>
        <authorList>
            <person name="Carey S.B."/>
            <person name="Jenkins J."/>
            <person name="Shu S."/>
            <person name="Lovell J.T."/>
            <person name="Sreedasyam A."/>
            <person name="Maumus F."/>
            <person name="Tiley G.P."/>
            <person name="Fernandez-Pozo N."/>
            <person name="Barry K."/>
            <person name="Chen C."/>
            <person name="Wang M."/>
            <person name="Lipzen A."/>
            <person name="Daum C."/>
            <person name="Saski C.A."/>
            <person name="Payton A.C."/>
            <person name="Mcbreen J.C."/>
            <person name="Conrad R.E."/>
            <person name="Kollar L.M."/>
            <person name="Olsson S."/>
            <person name="Huttunen S."/>
            <person name="Landis J.B."/>
            <person name="Wickett N.J."/>
            <person name="Johnson M.G."/>
            <person name="Rensing S.A."/>
            <person name="Grimwood J."/>
            <person name="Schmutz J."/>
            <person name="Mcdaniel S.F."/>
        </authorList>
    </citation>
    <scope>NUCLEOTIDE SEQUENCE</scope>
    <source>
        <strain evidence="7">R40</strain>
    </source>
</reference>
<proteinExistence type="predicted"/>
<dbReference type="InterPro" id="IPR059179">
    <property type="entry name" value="MLKL-like_MCAfunc"/>
</dbReference>
<dbReference type="SUPFAM" id="SSF48371">
    <property type="entry name" value="ARM repeat"/>
    <property type="match status" value="2"/>
</dbReference>
<dbReference type="EC" id="2.3.2.27" evidence="3"/>
<dbReference type="InterPro" id="IPR013083">
    <property type="entry name" value="Znf_RING/FYVE/PHD"/>
</dbReference>
<dbReference type="AlphaFoldDB" id="A0A8T0J5X5"/>
<dbReference type="CDD" id="cd21037">
    <property type="entry name" value="MLKL_NTD"/>
    <property type="match status" value="1"/>
</dbReference>
<dbReference type="SMART" id="SM00504">
    <property type="entry name" value="Ubox"/>
    <property type="match status" value="1"/>
</dbReference>
<accession>A0A8T0J5X5</accession>
<dbReference type="GO" id="GO:0016567">
    <property type="term" value="P:protein ubiquitination"/>
    <property type="evidence" value="ECO:0007669"/>
    <property type="project" value="InterPro"/>
</dbReference>
<evidence type="ECO:0000256" key="4">
    <source>
        <dbReference type="PROSITE-ProRule" id="PRU00259"/>
    </source>
</evidence>
<feature type="domain" description="U-box" evidence="6">
    <location>
        <begin position="268"/>
        <end position="342"/>
    </location>
</feature>
<dbReference type="SUPFAM" id="SSF57850">
    <property type="entry name" value="RING/U-box"/>
    <property type="match status" value="1"/>
</dbReference>
<feature type="coiled-coil region" evidence="5">
    <location>
        <begin position="201"/>
        <end position="233"/>
    </location>
</feature>
<evidence type="ECO:0000256" key="1">
    <source>
        <dbReference type="ARBA" id="ARBA00000900"/>
    </source>
</evidence>
<dbReference type="PROSITE" id="PS51698">
    <property type="entry name" value="U_BOX"/>
    <property type="match status" value="1"/>
</dbReference>
<dbReference type="Gene3D" id="1.25.10.10">
    <property type="entry name" value="Leucine-rich Repeat Variant"/>
    <property type="match status" value="3"/>
</dbReference>
<dbReference type="Proteomes" id="UP000822688">
    <property type="component" value="Chromosome 1"/>
</dbReference>
<dbReference type="InterPro" id="IPR016024">
    <property type="entry name" value="ARM-type_fold"/>
</dbReference>
<protein>
    <recommendedName>
        <fullName evidence="3">RING-type E3 ubiquitin transferase</fullName>
        <ecNumber evidence="3">2.3.2.27</ecNumber>
    </recommendedName>
</protein>
<dbReference type="PROSITE" id="PS50176">
    <property type="entry name" value="ARM_REPEAT"/>
    <property type="match status" value="3"/>
</dbReference>
<name>A0A8T0J5X5_CERPU</name>
<evidence type="ECO:0000256" key="3">
    <source>
        <dbReference type="ARBA" id="ARBA00012483"/>
    </source>
</evidence>
<evidence type="ECO:0000256" key="5">
    <source>
        <dbReference type="SAM" id="Coils"/>
    </source>
</evidence>
<dbReference type="InterPro" id="IPR045210">
    <property type="entry name" value="RING-Ubox_PUB"/>
</dbReference>
<dbReference type="GO" id="GO:0061630">
    <property type="term" value="F:ubiquitin protein ligase activity"/>
    <property type="evidence" value="ECO:0007669"/>
    <property type="project" value="UniProtKB-EC"/>
</dbReference>
<feature type="repeat" description="ARM" evidence="4">
    <location>
        <begin position="384"/>
        <end position="426"/>
    </location>
</feature>
<keyword evidence="5" id="KW-0175">Coiled coil</keyword>
<dbReference type="InterPro" id="IPR052608">
    <property type="entry name" value="U-box_domain_protein"/>
</dbReference>
<dbReference type="Pfam" id="PF04564">
    <property type="entry name" value="U-box"/>
    <property type="match status" value="1"/>
</dbReference>
<dbReference type="SMART" id="SM00185">
    <property type="entry name" value="ARM"/>
    <property type="match status" value="8"/>
</dbReference>
<feature type="repeat" description="ARM" evidence="4">
    <location>
        <begin position="590"/>
        <end position="635"/>
    </location>
</feature>
<keyword evidence="8" id="KW-1185">Reference proteome</keyword>
<dbReference type="InterPro" id="IPR000225">
    <property type="entry name" value="Armadillo"/>
</dbReference>